<evidence type="ECO:0000256" key="9">
    <source>
        <dbReference type="SAM" id="MobiDB-lite"/>
    </source>
</evidence>
<dbReference type="Gene3D" id="1.20.5.340">
    <property type="match status" value="1"/>
</dbReference>
<feature type="coiled-coil region" evidence="8">
    <location>
        <begin position="606"/>
        <end position="675"/>
    </location>
</feature>
<evidence type="ECO:0000256" key="3">
    <source>
        <dbReference type="ARBA" id="ARBA00011738"/>
    </source>
</evidence>
<evidence type="ECO:0000313" key="10">
    <source>
        <dbReference type="EMBL" id="KAK3096642.1"/>
    </source>
</evidence>
<feature type="region of interest" description="Disordered" evidence="9">
    <location>
        <begin position="182"/>
        <end position="206"/>
    </location>
</feature>
<dbReference type="Gene3D" id="1.20.5.170">
    <property type="match status" value="5"/>
</dbReference>
<dbReference type="PRINTS" id="PR00194">
    <property type="entry name" value="TROPOMYOSIN"/>
</dbReference>
<proteinExistence type="inferred from homology"/>
<evidence type="ECO:0000256" key="6">
    <source>
        <dbReference type="ARBA" id="ARBA00023054"/>
    </source>
</evidence>
<dbReference type="SUPFAM" id="SSF57997">
    <property type="entry name" value="Tropomyosin"/>
    <property type="match status" value="5"/>
</dbReference>
<dbReference type="PROSITE" id="PS00326">
    <property type="entry name" value="TROPOMYOSIN"/>
    <property type="match status" value="1"/>
</dbReference>
<dbReference type="EMBL" id="VSWD01000007">
    <property type="protein sequence ID" value="KAK3096642.1"/>
    <property type="molecule type" value="Genomic_DNA"/>
</dbReference>
<feature type="compositionally biased region" description="Basic and acidic residues" evidence="9">
    <location>
        <begin position="144"/>
        <end position="154"/>
    </location>
</feature>
<comment type="function">
    <text evidence="1">Tropomyosin, in association with the troponin complex, plays a central role in the calcium dependent regulation of muscle contraction.</text>
</comment>
<dbReference type="AlphaFoldDB" id="A0AA89BZP3"/>
<comment type="subunit">
    <text evidence="3">Homodimer.</text>
</comment>
<protein>
    <recommendedName>
        <fullName evidence="4">Tropomyosin</fullName>
    </recommendedName>
</protein>
<dbReference type="FunFam" id="1.20.5.170:FF:000005">
    <property type="entry name" value="Tropomyosin alpha-1 chain"/>
    <property type="match status" value="1"/>
</dbReference>
<dbReference type="PANTHER" id="PTHR19269">
    <property type="entry name" value="TROPOMYOSIN"/>
    <property type="match status" value="1"/>
</dbReference>
<feature type="compositionally biased region" description="Basic and acidic residues" evidence="9">
    <location>
        <begin position="120"/>
        <end position="134"/>
    </location>
</feature>
<evidence type="ECO:0000256" key="7">
    <source>
        <dbReference type="RuleBase" id="RU004515"/>
    </source>
</evidence>
<evidence type="ECO:0000256" key="2">
    <source>
        <dbReference type="ARBA" id="ARBA00009036"/>
    </source>
</evidence>
<comment type="similarity">
    <text evidence="2 7">Belongs to the tropomyosin family.</text>
</comment>
<dbReference type="Proteomes" id="UP001186944">
    <property type="component" value="Unassembled WGS sequence"/>
</dbReference>
<name>A0AA89BZP3_PINIB</name>
<keyword evidence="11" id="KW-1185">Reference proteome</keyword>
<feature type="compositionally biased region" description="Basic residues" evidence="9">
    <location>
        <begin position="103"/>
        <end position="119"/>
    </location>
</feature>
<feature type="coiled-coil region" evidence="8">
    <location>
        <begin position="1"/>
        <end position="77"/>
    </location>
</feature>
<dbReference type="FunFam" id="1.20.5.340:FF:000001">
    <property type="entry name" value="Tropomyosin alpha-1 chain isoform 2"/>
    <property type="match status" value="1"/>
</dbReference>
<feature type="coiled-coil region" evidence="8">
    <location>
        <begin position="468"/>
        <end position="552"/>
    </location>
</feature>
<keyword evidence="5" id="KW-0677">Repeat</keyword>
<organism evidence="10 11">
    <name type="scientific">Pinctada imbricata</name>
    <name type="common">Atlantic pearl-oyster</name>
    <name type="synonym">Pinctada martensii</name>
    <dbReference type="NCBI Taxonomy" id="66713"/>
    <lineage>
        <taxon>Eukaryota</taxon>
        <taxon>Metazoa</taxon>
        <taxon>Spiralia</taxon>
        <taxon>Lophotrochozoa</taxon>
        <taxon>Mollusca</taxon>
        <taxon>Bivalvia</taxon>
        <taxon>Autobranchia</taxon>
        <taxon>Pteriomorphia</taxon>
        <taxon>Pterioida</taxon>
        <taxon>Pterioidea</taxon>
        <taxon>Pteriidae</taxon>
        <taxon>Pinctada</taxon>
    </lineage>
</organism>
<evidence type="ECO:0000256" key="4">
    <source>
        <dbReference type="ARBA" id="ARBA00021126"/>
    </source>
</evidence>
<sequence length="686" mass="78005">MDAIKKKMIAMKTEKENALDRAEQLEQKLRDTEEEKTKVEDELSALQKKHSNLENEFDSINEKYQEAQTKLEAAEKAASEDSVLSVQSVDITSELLNTDSVKVKKKKTGVKKGSKKKKAKTVEDNVDGEKVGKIRKEKKKGTKKKSDTSERPEPEGGNAPVSRPMDDFERIIYSNEPLFSDLELSDEEGTSSRGADASRTSRPRGAMIPCIPLGLMGMQSSTMIKFAIIGTEIQNVLQVSLRRTLKDKMQCLRDEKDKLLDENETLTKKCEAERARSEAAEQEVQGLNRRIQLLEEDLERSEERLQSATEKLEEASKAADESERGRKVLDKKTQIDEERLEMLEAKAKQTEFLAQDAEAKACRALSNKSSLDDGRIEALESNLKQTEFVTNEAEQKYEEVWHYPKDGRKVLESRNVSDDERIDALEQQLKEAKYVAEDADRKYDEVTIMLVPRIITRNSMTTSLVQLNRKVLENLNNASEERSDVLEKQLSEAKWIAEEADKKYDEAARKCMILETELEKTEMRCEQAESKCKALEEELHCTSYSLKSLEQNESQGKVALLCRPPIGPNHAMEATVHGTLCKSMSLHLSSKIINLEEELTVVGANIKTLQVQNDQASQREDSYEETIRDLTQRLKDAENRATEAERTVSKLQKEVDRLEDELLSEKERYKAISDELDQTFAELAGY</sequence>
<gene>
    <name evidence="10" type="ORF">FSP39_001980</name>
</gene>
<evidence type="ECO:0000256" key="1">
    <source>
        <dbReference type="ARBA" id="ARBA00002987"/>
    </source>
</evidence>
<comment type="caution">
    <text evidence="10">The sequence shown here is derived from an EMBL/GenBank/DDBJ whole genome shotgun (WGS) entry which is preliminary data.</text>
</comment>
<dbReference type="Pfam" id="PF00261">
    <property type="entry name" value="Tropomyosin"/>
    <property type="match status" value="5"/>
</dbReference>
<dbReference type="InterPro" id="IPR000533">
    <property type="entry name" value="Tropomyosin"/>
</dbReference>
<evidence type="ECO:0000256" key="8">
    <source>
        <dbReference type="SAM" id="Coils"/>
    </source>
</evidence>
<accession>A0AA89BZP3</accession>
<reference evidence="10" key="1">
    <citation type="submission" date="2019-08" db="EMBL/GenBank/DDBJ databases">
        <title>The improved chromosome-level genome for the pearl oyster Pinctada fucata martensii using PacBio sequencing and Hi-C.</title>
        <authorList>
            <person name="Zheng Z."/>
        </authorList>
    </citation>
    <scope>NUCLEOTIDE SEQUENCE</scope>
    <source>
        <strain evidence="10">ZZ-2019</strain>
        <tissue evidence="10">Adductor muscle</tissue>
    </source>
</reference>
<evidence type="ECO:0000256" key="5">
    <source>
        <dbReference type="ARBA" id="ARBA00022737"/>
    </source>
</evidence>
<feature type="region of interest" description="Disordered" evidence="9">
    <location>
        <begin position="310"/>
        <end position="330"/>
    </location>
</feature>
<evidence type="ECO:0000313" key="11">
    <source>
        <dbReference type="Proteomes" id="UP001186944"/>
    </source>
</evidence>
<feature type="region of interest" description="Disordered" evidence="9">
    <location>
        <begin position="97"/>
        <end position="166"/>
    </location>
</feature>
<keyword evidence="6 8" id="KW-0175">Coiled coil</keyword>